<sequence length="92" mass="10756">MVAVEKKDGNLRICIGPTDLNKAMTHPFYPIPTLEDATTNLHRDKYSSKMDAISGMLVTHSRHRKFPYDNLQRYPWQILLQKNAIWFNISPR</sequence>
<gene>
    <name evidence="1" type="ORF">QYM36_019081</name>
</gene>
<accession>A0AA88HBF5</accession>
<dbReference type="Gene3D" id="3.10.10.10">
    <property type="entry name" value="HIV Type 1 Reverse Transcriptase, subunit A, domain 1"/>
    <property type="match status" value="1"/>
</dbReference>
<comment type="caution">
    <text evidence="1">The sequence shown here is derived from an EMBL/GenBank/DDBJ whole genome shotgun (WGS) entry which is preliminary data.</text>
</comment>
<dbReference type="EMBL" id="JAVRJZ010000486">
    <property type="protein sequence ID" value="KAK2702307.1"/>
    <property type="molecule type" value="Genomic_DNA"/>
</dbReference>
<dbReference type="Gene3D" id="3.30.70.270">
    <property type="match status" value="1"/>
</dbReference>
<keyword evidence="2" id="KW-1185">Reference proteome</keyword>
<dbReference type="AlphaFoldDB" id="A0AA88HBF5"/>
<dbReference type="InterPro" id="IPR043128">
    <property type="entry name" value="Rev_trsase/Diguanyl_cyclase"/>
</dbReference>
<dbReference type="Proteomes" id="UP001187531">
    <property type="component" value="Unassembled WGS sequence"/>
</dbReference>
<evidence type="ECO:0000313" key="2">
    <source>
        <dbReference type="Proteomes" id="UP001187531"/>
    </source>
</evidence>
<reference evidence="1" key="1">
    <citation type="submission" date="2023-07" db="EMBL/GenBank/DDBJ databases">
        <title>Chromosome-level genome assembly of Artemia franciscana.</title>
        <authorList>
            <person name="Jo E."/>
        </authorList>
    </citation>
    <scope>NUCLEOTIDE SEQUENCE</scope>
    <source>
        <tissue evidence="1">Whole body</tissue>
    </source>
</reference>
<evidence type="ECO:0000313" key="1">
    <source>
        <dbReference type="EMBL" id="KAK2702307.1"/>
    </source>
</evidence>
<name>A0AA88HBF5_ARTSF</name>
<dbReference type="InterPro" id="IPR043502">
    <property type="entry name" value="DNA/RNA_pol_sf"/>
</dbReference>
<proteinExistence type="predicted"/>
<dbReference type="SUPFAM" id="SSF56672">
    <property type="entry name" value="DNA/RNA polymerases"/>
    <property type="match status" value="1"/>
</dbReference>
<protein>
    <submittedName>
        <fullName evidence="1">Uncharacterized protein</fullName>
    </submittedName>
</protein>
<dbReference type="GO" id="GO:0071897">
    <property type="term" value="P:DNA biosynthetic process"/>
    <property type="evidence" value="ECO:0007669"/>
    <property type="project" value="UniProtKB-ARBA"/>
</dbReference>
<organism evidence="1 2">
    <name type="scientific">Artemia franciscana</name>
    <name type="common">Brine shrimp</name>
    <name type="synonym">Artemia sanfranciscana</name>
    <dbReference type="NCBI Taxonomy" id="6661"/>
    <lineage>
        <taxon>Eukaryota</taxon>
        <taxon>Metazoa</taxon>
        <taxon>Ecdysozoa</taxon>
        <taxon>Arthropoda</taxon>
        <taxon>Crustacea</taxon>
        <taxon>Branchiopoda</taxon>
        <taxon>Anostraca</taxon>
        <taxon>Artemiidae</taxon>
        <taxon>Artemia</taxon>
    </lineage>
</organism>